<accession>A0ABY1PZJ2</accession>
<feature type="compositionally biased region" description="Polar residues" evidence="1">
    <location>
        <begin position="80"/>
        <end position="89"/>
    </location>
</feature>
<feature type="region of interest" description="Disordered" evidence="1">
    <location>
        <begin position="76"/>
        <end position="117"/>
    </location>
</feature>
<organism evidence="3 4">
    <name type="scientific">Neorhodopirellula lusitana</name>
    <dbReference type="NCBI Taxonomy" id="445327"/>
    <lineage>
        <taxon>Bacteria</taxon>
        <taxon>Pseudomonadati</taxon>
        <taxon>Planctomycetota</taxon>
        <taxon>Planctomycetia</taxon>
        <taxon>Pirellulales</taxon>
        <taxon>Pirellulaceae</taxon>
        <taxon>Neorhodopirellula</taxon>
    </lineage>
</organism>
<reference evidence="3 4" key="1">
    <citation type="submission" date="2017-05" db="EMBL/GenBank/DDBJ databases">
        <authorList>
            <person name="Varghese N."/>
            <person name="Submissions S."/>
        </authorList>
    </citation>
    <scope>NUCLEOTIDE SEQUENCE [LARGE SCALE GENOMIC DNA]</scope>
    <source>
        <strain evidence="3 4">DSM 25457</strain>
    </source>
</reference>
<feature type="transmembrane region" description="Helical" evidence="2">
    <location>
        <begin position="50"/>
        <end position="68"/>
    </location>
</feature>
<keyword evidence="4" id="KW-1185">Reference proteome</keyword>
<dbReference type="EMBL" id="FXUG01000004">
    <property type="protein sequence ID" value="SMP54274.1"/>
    <property type="molecule type" value="Genomic_DNA"/>
</dbReference>
<keyword evidence="2" id="KW-0472">Membrane</keyword>
<feature type="transmembrane region" description="Helical" evidence="2">
    <location>
        <begin position="6"/>
        <end position="29"/>
    </location>
</feature>
<name>A0ABY1PZJ2_9BACT</name>
<evidence type="ECO:0000256" key="2">
    <source>
        <dbReference type="SAM" id="Phobius"/>
    </source>
</evidence>
<evidence type="ECO:0008006" key="5">
    <source>
        <dbReference type="Google" id="ProtNLM"/>
    </source>
</evidence>
<evidence type="ECO:0000313" key="4">
    <source>
        <dbReference type="Proteomes" id="UP001158067"/>
    </source>
</evidence>
<evidence type="ECO:0000313" key="3">
    <source>
        <dbReference type="EMBL" id="SMP54274.1"/>
    </source>
</evidence>
<dbReference type="RefSeq" id="WP_283432410.1">
    <property type="nucleotide sequence ID" value="NZ_FXUG01000004.1"/>
</dbReference>
<evidence type="ECO:0000256" key="1">
    <source>
        <dbReference type="SAM" id="MobiDB-lite"/>
    </source>
</evidence>
<proteinExistence type="predicted"/>
<dbReference type="Proteomes" id="UP001158067">
    <property type="component" value="Unassembled WGS sequence"/>
</dbReference>
<keyword evidence="2" id="KW-1133">Transmembrane helix</keyword>
<comment type="caution">
    <text evidence="3">The sequence shown here is derived from an EMBL/GenBank/DDBJ whole genome shotgun (WGS) entry which is preliminary data.</text>
</comment>
<protein>
    <recommendedName>
        <fullName evidence="5">Transmembrane protein</fullName>
    </recommendedName>
</protein>
<sequence>MISEEQLIAGLAFLFALLALAISIGPWASPYRMRSMAAIASRFGKPAARLAWLLVAILAATCGTAIIYEIRPAYVAPDSPVNSGSSFDPGTSVEPKTPVEFAAQAPETPAANHATQP</sequence>
<keyword evidence="2" id="KW-0812">Transmembrane</keyword>
<gene>
    <name evidence="3" type="ORF">SAMN06265222_104228</name>
</gene>